<dbReference type="EnsemblProtists" id="PYU1_T007042">
    <property type="protein sequence ID" value="PYU1_T007042"/>
    <property type="gene ID" value="PYU1_G007027"/>
</dbReference>
<accession>K3WQ00</accession>
<reference evidence="3" key="1">
    <citation type="journal article" date="2010" name="Genome Biol.">
        <title>Genome sequence of the necrotrophic plant pathogen Pythium ultimum reveals original pathogenicity mechanisms and effector repertoire.</title>
        <authorList>
            <person name="Levesque C.A."/>
            <person name="Brouwer H."/>
            <person name="Cano L."/>
            <person name="Hamilton J.P."/>
            <person name="Holt C."/>
            <person name="Huitema E."/>
            <person name="Raffaele S."/>
            <person name="Robideau G.P."/>
            <person name="Thines M."/>
            <person name="Win J."/>
            <person name="Zerillo M.M."/>
            <person name="Beakes G.W."/>
            <person name="Boore J.L."/>
            <person name="Busam D."/>
            <person name="Dumas B."/>
            <person name="Ferriera S."/>
            <person name="Fuerstenberg S.I."/>
            <person name="Gachon C.M."/>
            <person name="Gaulin E."/>
            <person name="Govers F."/>
            <person name="Grenville-Briggs L."/>
            <person name="Horner N."/>
            <person name="Hostetler J."/>
            <person name="Jiang R.H."/>
            <person name="Johnson J."/>
            <person name="Krajaejun T."/>
            <person name="Lin H."/>
            <person name="Meijer H.J."/>
            <person name="Moore B."/>
            <person name="Morris P."/>
            <person name="Phuntmart V."/>
            <person name="Puiu D."/>
            <person name="Shetty J."/>
            <person name="Stajich J.E."/>
            <person name="Tripathy S."/>
            <person name="Wawra S."/>
            <person name="van West P."/>
            <person name="Whitty B.R."/>
            <person name="Coutinho P.M."/>
            <person name="Henrissat B."/>
            <person name="Martin F."/>
            <person name="Thomas P.D."/>
            <person name="Tyler B.M."/>
            <person name="De Vries R.P."/>
            <person name="Kamoun S."/>
            <person name="Yandell M."/>
            <person name="Tisserat N."/>
            <person name="Buell C.R."/>
        </authorList>
    </citation>
    <scope>NUCLEOTIDE SEQUENCE</scope>
    <source>
        <strain evidence="3">DAOM:BR144</strain>
    </source>
</reference>
<keyword evidence="3" id="KW-1185">Reference proteome</keyword>
<evidence type="ECO:0000313" key="3">
    <source>
        <dbReference type="Proteomes" id="UP000019132"/>
    </source>
</evidence>
<dbReference type="HOGENOM" id="CLU_1691429_0_0_1"/>
<sequence>MKAFIKYLDISIYAGNRVFYSDVARKLGKFVLDVCCFLPPRTVDDLAVTLEIDQKWREILKGSKIRKMERSTHRFNRIHATVRSLIFREELHARVIKFMVIMRGFFQKAAAAAQAQLDPDESDESDVIREEQSDDDDDVVHDGGVDPAEEEDVEGE</sequence>
<dbReference type="AlphaFoldDB" id="K3WQ00"/>
<feature type="compositionally biased region" description="Acidic residues" evidence="1">
    <location>
        <begin position="147"/>
        <end position="156"/>
    </location>
</feature>
<dbReference type="eggNOG" id="ENOG502SSZ0">
    <property type="taxonomic scope" value="Eukaryota"/>
</dbReference>
<name>K3WQ00_GLOUD</name>
<proteinExistence type="predicted"/>
<dbReference type="EMBL" id="GL376560">
    <property type="status" value="NOT_ANNOTATED_CDS"/>
    <property type="molecule type" value="Genomic_DNA"/>
</dbReference>
<evidence type="ECO:0000313" key="2">
    <source>
        <dbReference type="EnsemblProtists" id="PYU1_T007042"/>
    </source>
</evidence>
<dbReference type="InParanoid" id="K3WQ00"/>
<organism evidence="2 3">
    <name type="scientific">Globisporangium ultimum (strain ATCC 200006 / CBS 805.95 / DAOM BR144)</name>
    <name type="common">Pythium ultimum</name>
    <dbReference type="NCBI Taxonomy" id="431595"/>
    <lineage>
        <taxon>Eukaryota</taxon>
        <taxon>Sar</taxon>
        <taxon>Stramenopiles</taxon>
        <taxon>Oomycota</taxon>
        <taxon>Peronosporomycetes</taxon>
        <taxon>Pythiales</taxon>
        <taxon>Pythiaceae</taxon>
        <taxon>Globisporangium</taxon>
    </lineage>
</organism>
<protein>
    <submittedName>
        <fullName evidence="2">Uncharacterized protein</fullName>
    </submittedName>
</protein>
<reference evidence="2" key="3">
    <citation type="submission" date="2015-02" db="UniProtKB">
        <authorList>
            <consortium name="EnsemblProtists"/>
        </authorList>
    </citation>
    <scope>IDENTIFICATION</scope>
    <source>
        <strain evidence="2">DAOM BR144</strain>
    </source>
</reference>
<dbReference type="VEuPathDB" id="FungiDB:PYU1_G007027"/>
<evidence type="ECO:0000256" key="1">
    <source>
        <dbReference type="SAM" id="MobiDB-lite"/>
    </source>
</evidence>
<reference evidence="3" key="2">
    <citation type="submission" date="2010-04" db="EMBL/GenBank/DDBJ databases">
        <authorList>
            <person name="Buell R."/>
            <person name="Hamilton J."/>
            <person name="Hostetler J."/>
        </authorList>
    </citation>
    <scope>NUCLEOTIDE SEQUENCE [LARGE SCALE GENOMIC DNA]</scope>
    <source>
        <strain evidence="3">DAOM:BR144</strain>
    </source>
</reference>
<feature type="region of interest" description="Disordered" evidence="1">
    <location>
        <begin position="116"/>
        <end position="156"/>
    </location>
</feature>
<dbReference type="Proteomes" id="UP000019132">
    <property type="component" value="Unassembled WGS sequence"/>
</dbReference>